<evidence type="ECO:0000256" key="3">
    <source>
        <dbReference type="ARBA" id="ARBA00022801"/>
    </source>
</evidence>
<accession>A0A1X1SWA5</accession>
<evidence type="ECO:0000256" key="4">
    <source>
        <dbReference type="ARBA" id="ARBA00023157"/>
    </source>
</evidence>
<comment type="similarity">
    <text evidence="1">Belongs to the cutinase family.</text>
</comment>
<reference evidence="5 6" key="1">
    <citation type="journal article" date="2019" name="Emerg. Microbes Infect.">
        <title>Comprehensive subspecies identification of 175 nontuberculous mycobacteria species based on 7547 genomic profiles.</title>
        <authorList>
            <person name="Matsumoto Y."/>
            <person name="Kinjo T."/>
            <person name="Motooka D."/>
            <person name="Nabeya D."/>
            <person name="Jung N."/>
            <person name="Uechi K."/>
            <person name="Horii T."/>
            <person name="Iida T."/>
            <person name="Fujita J."/>
            <person name="Nakamura S."/>
        </authorList>
    </citation>
    <scope>NUCLEOTIDE SEQUENCE [LARGE SCALE GENOMIC DNA]</scope>
    <source>
        <strain evidence="5 6">JCM 14738</strain>
    </source>
</reference>
<protein>
    <submittedName>
        <fullName evidence="5">Cutinase</fullName>
    </submittedName>
</protein>
<dbReference type="SUPFAM" id="SSF53474">
    <property type="entry name" value="alpha/beta-Hydrolases"/>
    <property type="match status" value="1"/>
</dbReference>
<keyword evidence="6" id="KW-1185">Reference proteome</keyword>
<dbReference type="Proteomes" id="UP000467385">
    <property type="component" value="Chromosome"/>
</dbReference>
<dbReference type="EMBL" id="AP022613">
    <property type="protein sequence ID" value="BBZ42047.1"/>
    <property type="molecule type" value="Genomic_DNA"/>
</dbReference>
<keyword evidence="2" id="KW-0719">Serine esterase</keyword>
<dbReference type="SMART" id="SM01110">
    <property type="entry name" value="Cutinase"/>
    <property type="match status" value="1"/>
</dbReference>
<dbReference type="PANTHER" id="PTHR33630">
    <property type="entry name" value="CUTINASE RV1984C-RELATED-RELATED"/>
    <property type="match status" value="1"/>
</dbReference>
<keyword evidence="3" id="KW-0378">Hydrolase</keyword>
<organism evidence="5 6">
    <name type="scientific">Mycobacterium conspicuum</name>
    <dbReference type="NCBI Taxonomy" id="44010"/>
    <lineage>
        <taxon>Bacteria</taxon>
        <taxon>Bacillati</taxon>
        <taxon>Actinomycetota</taxon>
        <taxon>Actinomycetes</taxon>
        <taxon>Mycobacteriales</taxon>
        <taxon>Mycobacteriaceae</taxon>
        <taxon>Mycobacterium</taxon>
    </lineage>
</organism>
<name>A0A1X1SWA5_9MYCO</name>
<evidence type="ECO:0000256" key="2">
    <source>
        <dbReference type="ARBA" id="ARBA00022487"/>
    </source>
</evidence>
<proteinExistence type="inferred from homology"/>
<sequence length="241" mass="24415">MDFRRLIHVRGVRRLAGVASLAATLAMSALLGASVAPVASADPCPDVEVVFARGSGEPPGLGSVGGPFVDALRSQIGSRTLGVYPVNYPASTDFSSGVAFAMTVIDGIRDAGNHIESMASNCPKTREVLGGYSQGAALAGYVTSAAVPPGVPAEAVPQPMPPEVANHVAAVTLFGTPSAQFLQQYGAPPITIGPLYQPKTLELCAQGDAICESVGTPGLAHALYAVNGMTGQAASYAASHL</sequence>
<evidence type="ECO:0000256" key="1">
    <source>
        <dbReference type="ARBA" id="ARBA00007534"/>
    </source>
</evidence>
<evidence type="ECO:0000313" key="6">
    <source>
        <dbReference type="Proteomes" id="UP000467385"/>
    </source>
</evidence>
<dbReference type="InterPro" id="IPR029058">
    <property type="entry name" value="AB_hydrolase_fold"/>
</dbReference>
<gene>
    <name evidence="5" type="primary">cut5</name>
    <name evidence="5" type="ORF">MCNS_51100</name>
</gene>
<dbReference type="GO" id="GO:0052689">
    <property type="term" value="F:carboxylic ester hydrolase activity"/>
    <property type="evidence" value="ECO:0007669"/>
    <property type="project" value="UniProtKB-KW"/>
</dbReference>
<dbReference type="InterPro" id="IPR000675">
    <property type="entry name" value="Cutinase/axe"/>
</dbReference>
<dbReference type="RefSeq" id="WP_085235780.1">
    <property type="nucleotide sequence ID" value="NZ_AP022613.1"/>
</dbReference>
<dbReference type="Pfam" id="PF01083">
    <property type="entry name" value="Cutinase"/>
    <property type="match status" value="1"/>
</dbReference>
<keyword evidence="4" id="KW-1015">Disulfide bond</keyword>
<evidence type="ECO:0000313" key="5">
    <source>
        <dbReference type="EMBL" id="BBZ42047.1"/>
    </source>
</evidence>
<dbReference type="AlphaFoldDB" id="A0A1X1SWA5"/>
<dbReference type="OrthoDB" id="3690529at2"/>
<dbReference type="Gene3D" id="3.40.50.1820">
    <property type="entry name" value="alpha/beta hydrolase"/>
    <property type="match status" value="1"/>
</dbReference>
<dbReference type="PANTHER" id="PTHR33630:SF9">
    <property type="entry name" value="CUTINASE 4"/>
    <property type="match status" value="1"/>
</dbReference>
<dbReference type="STRING" id="44010.AWC00_01285"/>